<dbReference type="Proteomes" id="UP001603978">
    <property type="component" value="Unassembled WGS sequence"/>
</dbReference>
<gene>
    <name evidence="1" type="ORF">ACFLIM_47505</name>
</gene>
<dbReference type="EMBL" id="JBICRM010000058">
    <property type="protein sequence ID" value="MFG1710834.1"/>
    <property type="molecule type" value="Genomic_DNA"/>
</dbReference>
<comment type="caution">
    <text evidence="1">The sequence shown here is derived from an EMBL/GenBank/DDBJ whole genome shotgun (WGS) entry which is preliminary data.</text>
</comment>
<reference evidence="1 2" key="1">
    <citation type="submission" date="2024-10" db="EMBL/GenBank/DDBJ databases">
        <authorList>
            <person name="Topkara A.R."/>
            <person name="Saygin H."/>
        </authorList>
    </citation>
    <scope>NUCLEOTIDE SEQUENCE [LARGE SCALE GENOMIC DNA]</scope>
    <source>
        <strain evidence="1 2">M3C6</strain>
    </source>
</reference>
<evidence type="ECO:0008006" key="3">
    <source>
        <dbReference type="Google" id="ProtNLM"/>
    </source>
</evidence>
<protein>
    <recommendedName>
        <fullName evidence="3">Excreted virulence factor EspC, type VII ESX diderm</fullName>
    </recommendedName>
</protein>
<organism evidence="1 2">
    <name type="scientific">Nonomuraea marmarensis</name>
    <dbReference type="NCBI Taxonomy" id="3351344"/>
    <lineage>
        <taxon>Bacteria</taxon>
        <taxon>Bacillati</taxon>
        <taxon>Actinomycetota</taxon>
        <taxon>Actinomycetes</taxon>
        <taxon>Streptosporangiales</taxon>
        <taxon>Streptosporangiaceae</taxon>
        <taxon>Nonomuraea</taxon>
    </lineage>
</organism>
<evidence type="ECO:0000313" key="1">
    <source>
        <dbReference type="EMBL" id="MFG1710834.1"/>
    </source>
</evidence>
<keyword evidence="2" id="KW-1185">Reference proteome</keyword>
<sequence>MALQGEDDHSDRRLCMGFLGGVPANMDAGAEGMARVHSDLEGLITNVSNSLRVVAGASEGFVPQAATAASTGFPRTAGHLTADVDYLGQALKAMAANVRKTMGGE</sequence>
<evidence type="ECO:0000313" key="2">
    <source>
        <dbReference type="Proteomes" id="UP001603978"/>
    </source>
</evidence>
<accession>A0ABW7AUV1</accession>
<proteinExistence type="predicted"/>
<name>A0ABW7AUV1_9ACTN</name>